<dbReference type="PANTHER" id="PTHR30146">
    <property type="entry name" value="LACI-RELATED TRANSCRIPTIONAL REPRESSOR"/>
    <property type="match status" value="1"/>
</dbReference>
<dbReference type="InterPro" id="IPR028082">
    <property type="entry name" value="Peripla_BP_I"/>
</dbReference>
<evidence type="ECO:0000256" key="1">
    <source>
        <dbReference type="ARBA" id="ARBA00023015"/>
    </source>
</evidence>
<protein>
    <submittedName>
        <fullName evidence="5">Transcriptional regulator</fullName>
    </submittedName>
</protein>
<dbReference type="KEGG" id="sgp:SpiGrapes_2751"/>
<keyword evidence="2" id="KW-0238">DNA-binding</keyword>
<accession>G8QVY4</accession>
<name>G8QVY4_SPHPG</name>
<dbReference type="HOGENOM" id="CLU_037628_6_0_12"/>
<feature type="domain" description="HTH lacI-type" evidence="4">
    <location>
        <begin position="2"/>
        <end position="55"/>
    </location>
</feature>
<dbReference type="Gene3D" id="3.40.50.2300">
    <property type="match status" value="2"/>
</dbReference>
<dbReference type="EMBL" id="CP003155">
    <property type="protein sequence ID" value="AEV30508.1"/>
    <property type="molecule type" value="Genomic_DNA"/>
</dbReference>
<keyword evidence="1" id="KW-0805">Transcription regulation</keyword>
<dbReference type="InterPro" id="IPR010982">
    <property type="entry name" value="Lambda_DNA-bd_dom_sf"/>
</dbReference>
<dbReference type="PANTHER" id="PTHR30146:SF109">
    <property type="entry name" value="HTH-TYPE TRANSCRIPTIONAL REGULATOR GALS"/>
    <property type="match status" value="1"/>
</dbReference>
<evidence type="ECO:0000256" key="2">
    <source>
        <dbReference type="ARBA" id="ARBA00023125"/>
    </source>
</evidence>
<dbReference type="AlphaFoldDB" id="G8QVY4"/>
<dbReference type="STRING" id="158190.SpiGrapes_2751"/>
<dbReference type="Pfam" id="PF00356">
    <property type="entry name" value="LacI"/>
    <property type="match status" value="1"/>
</dbReference>
<dbReference type="Pfam" id="PF13377">
    <property type="entry name" value="Peripla_BP_3"/>
    <property type="match status" value="1"/>
</dbReference>
<sequence length="329" mass="36872">MPTIKDVAKDSGLGVGTISRYLNDKPVTAVNKRKIALSIKKLGYERNELARGLKTSRTHVIGVLIPDLTDIFATMLVQAIEQYAYENGFNTITCDSRGDDNLEREKISLLVRRDVDGLIVFPVNEKTTSEAYGHLNVPLIMINSSISDSPFDSIRSDDFDAGKQAGQFFYNHGHKKVAVISQMCNRPGQLRAEGFFSVFGPSPDRSLLFDGDFEIEDGYRSMQEIMKMQDRPTGVFTTNYYTTIGVLRYCRENHLEFPRDMSFIGFDNIGAIPVLGPPLTIIEQPIIQIGRQAVHLLLQRIEHALVEGENPVEMLLKTRLLTADSVKNV</sequence>
<organism evidence="5 6">
    <name type="scientific">Sphaerochaeta pleomorpha (strain ATCC BAA-1885 / DSM 22778 / Grapes)</name>
    <dbReference type="NCBI Taxonomy" id="158190"/>
    <lineage>
        <taxon>Bacteria</taxon>
        <taxon>Pseudomonadati</taxon>
        <taxon>Spirochaetota</taxon>
        <taxon>Spirochaetia</taxon>
        <taxon>Spirochaetales</taxon>
        <taxon>Sphaerochaetaceae</taxon>
        <taxon>Sphaerochaeta</taxon>
    </lineage>
</organism>
<dbReference type="PROSITE" id="PS50932">
    <property type="entry name" value="HTH_LACI_2"/>
    <property type="match status" value="1"/>
</dbReference>
<gene>
    <name evidence="5" type="ordered locus">SpiGrapes_2751</name>
</gene>
<evidence type="ECO:0000259" key="4">
    <source>
        <dbReference type="PROSITE" id="PS50932"/>
    </source>
</evidence>
<evidence type="ECO:0000313" key="6">
    <source>
        <dbReference type="Proteomes" id="UP000005632"/>
    </source>
</evidence>
<dbReference type="CDD" id="cd06267">
    <property type="entry name" value="PBP1_LacI_sugar_binding-like"/>
    <property type="match status" value="1"/>
</dbReference>
<dbReference type="InterPro" id="IPR046335">
    <property type="entry name" value="LacI/GalR-like_sensor"/>
</dbReference>
<dbReference type="Proteomes" id="UP000005632">
    <property type="component" value="Chromosome"/>
</dbReference>
<dbReference type="GO" id="GO:0003700">
    <property type="term" value="F:DNA-binding transcription factor activity"/>
    <property type="evidence" value="ECO:0007669"/>
    <property type="project" value="TreeGrafter"/>
</dbReference>
<dbReference type="SUPFAM" id="SSF53822">
    <property type="entry name" value="Periplasmic binding protein-like I"/>
    <property type="match status" value="1"/>
</dbReference>
<dbReference type="Gene3D" id="1.10.260.40">
    <property type="entry name" value="lambda repressor-like DNA-binding domains"/>
    <property type="match status" value="1"/>
</dbReference>
<keyword evidence="3" id="KW-0804">Transcription</keyword>
<keyword evidence="6" id="KW-1185">Reference proteome</keyword>
<reference evidence="5 6" key="1">
    <citation type="submission" date="2011-11" db="EMBL/GenBank/DDBJ databases">
        <title>Complete sequence of Spirochaeta sp. grapes.</title>
        <authorList>
            <consortium name="US DOE Joint Genome Institute"/>
            <person name="Lucas S."/>
            <person name="Han J."/>
            <person name="Lapidus A."/>
            <person name="Cheng J.-F."/>
            <person name="Goodwin L."/>
            <person name="Pitluck S."/>
            <person name="Peters L."/>
            <person name="Ovchinnikova G."/>
            <person name="Munk A.C."/>
            <person name="Detter J.C."/>
            <person name="Han C."/>
            <person name="Tapia R."/>
            <person name="Land M."/>
            <person name="Hauser L."/>
            <person name="Kyrpides N."/>
            <person name="Ivanova N."/>
            <person name="Pagani I."/>
            <person name="Ritalahtilisa K."/>
            <person name="Loeffler F."/>
            <person name="Woyke T."/>
        </authorList>
    </citation>
    <scope>NUCLEOTIDE SEQUENCE [LARGE SCALE GENOMIC DNA]</scope>
    <source>
        <strain evidence="6">ATCC BAA-1885 / DSM 22778 / Grapes</strain>
    </source>
</reference>
<dbReference type="CDD" id="cd01392">
    <property type="entry name" value="HTH_LacI"/>
    <property type="match status" value="1"/>
</dbReference>
<dbReference type="eggNOG" id="COG1609">
    <property type="taxonomic scope" value="Bacteria"/>
</dbReference>
<proteinExistence type="predicted"/>
<dbReference type="SMART" id="SM00354">
    <property type="entry name" value="HTH_LACI"/>
    <property type="match status" value="1"/>
</dbReference>
<dbReference type="RefSeq" id="WP_014271347.1">
    <property type="nucleotide sequence ID" value="NC_016633.1"/>
</dbReference>
<dbReference type="SUPFAM" id="SSF47413">
    <property type="entry name" value="lambda repressor-like DNA-binding domains"/>
    <property type="match status" value="1"/>
</dbReference>
<dbReference type="InterPro" id="IPR000843">
    <property type="entry name" value="HTH_LacI"/>
</dbReference>
<dbReference type="GO" id="GO:0000976">
    <property type="term" value="F:transcription cis-regulatory region binding"/>
    <property type="evidence" value="ECO:0007669"/>
    <property type="project" value="TreeGrafter"/>
</dbReference>
<evidence type="ECO:0000256" key="3">
    <source>
        <dbReference type="ARBA" id="ARBA00023163"/>
    </source>
</evidence>
<evidence type="ECO:0000313" key="5">
    <source>
        <dbReference type="EMBL" id="AEV30508.1"/>
    </source>
</evidence>